<feature type="region of interest" description="Disordered" evidence="3">
    <location>
        <begin position="137"/>
        <end position="187"/>
    </location>
</feature>
<evidence type="ECO:0000256" key="1">
    <source>
        <dbReference type="PROSITE-ProRule" id="PRU00108"/>
    </source>
</evidence>
<feature type="DNA-binding region" description="Homeobox" evidence="1">
    <location>
        <begin position="40"/>
        <end position="95"/>
    </location>
</feature>
<keyword evidence="6" id="KW-1185">Reference proteome</keyword>
<evidence type="ECO:0000256" key="3">
    <source>
        <dbReference type="SAM" id="MobiDB-lite"/>
    </source>
</evidence>
<dbReference type="PANTHER" id="PTHR36983:SF2">
    <property type="entry name" value="DNAJ HOMOLOG SUBFAMILY C MEMBER 13"/>
    <property type="match status" value="1"/>
</dbReference>
<name>V4AD50_LOTGI</name>
<dbReference type="InterPro" id="IPR044978">
    <property type="entry name" value="GRV2/DNAJC13"/>
</dbReference>
<dbReference type="PANTHER" id="PTHR36983">
    <property type="entry name" value="DNAJ HOMOLOG SUBFAMILY C MEMBER 13"/>
    <property type="match status" value="1"/>
</dbReference>
<evidence type="ECO:0000259" key="4">
    <source>
        <dbReference type="PROSITE" id="PS50071"/>
    </source>
</evidence>
<keyword evidence="1 2" id="KW-0238">DNA-binding</keyword>
<dbReference type="STRING" id="225164.V4AD50"/>
<dbReference type="RefSeq" id="XP_009047404.1">
    <property type="nucleotide sequence ID" value="XM_009049156.1"/>
</dbReference>
<evidence type="ECO:0000256" key="2">
    <source>
        <dbReference type="RuleBase" id="RU000682"/>
    </source>
</evidence>
<dbReference type="Proteomes" id="UP000030746">
    <property type="component" value="Unassembled WGS sequence"/>
</dbReference>
<dbReference type="InterPro" id="IPR045802">
    <property type="entry name" value="GRV2/DNAJC13_N"/>
</dbReference>
<dbReference type="GO" id="GO:0003677">
    <property type="term" value="F:DNA binding"/>
    <property type="evidence" value="ECO:0007669"/>
    <property type="project" value="UniProtKB-UniRule"/>
</dbReference>
<dbReference type="PROSITE" id="PS50071">
    <property type="entry name" value="HOMEOBOX_2"/>
    <property type="match status" value="1"/>
</dbReference>
<accession>V4AD50</accession>
<feature type="compositionally biased region" description="Polar residues" evidence="3">
    <location>
        <begin position="344"/>
        <end position="374"/>
    </location>
</feature>
<dbReference type="Pfam" id="PF00046">
    <property type="entry name" value="Homeodomain"/>
    <property type="match status" value="1"/>
</dbReference>
<feature type="compositionally biased region" description="Low complexity" evidence="3">
    <location>
        <begin position="137"/>
        <end position="157"/>
    </location>
</feature>
<keyword evidence="1 2" id="KW-0539">Nucleus</keyword>
<protein>
    <recommendedName>
        <fullName evidence="4">Homeobox domain-containing protein</fullName>
    </recommendedName>
</protein>
<sequence>MDDTKNSVEECFSNDNSCNMDDVVECKLTPPPRKKRKRGQRGPAIRYTEDQLTLLKSVYKVTSYPTKAHVQYLTRRTQLPATIVRRWFYQRRCREGLCGSLERIHLIPQSVPQADVASNAPNYKKFKTVLVQIQSPTRSFQTTPRSSSSRSSTPNSSNMTGDPFGHDKESFWQHPSEQTPSKANFESAQSMHSFPYENTFFDGEQPFSTSTPKSEIGVSDSGFISLADDSKSTELLKSPLTDDEPISSINDVYGYYHFLNELNDRSNSVVYRRGIFNENWSGSRVNLQENCNGSSEVTNSNFRSRDICDIDSKTSTLNSACGFDIALQYTSGASRSGSFHESEQITYPSTEENITTQPGRSNSDSKSIKSKPQQMITNDPVTILQYINYKELKKLGIGSDINYDDIPTLRTGETDPNLQHPSWTGKDIDDPCKVSRGSEFNTCTTYKSTYTQTNPEDLYLSEPPQAQGYFNTSDFNSATGLKTGFVPATKPRITTQNVPQSIAKYIAPFIHPRTNVLETRGESLNPNRQQTKCSTCSSKSNAVYELSSDLQQNHFNDASAETNVKETVHYQKLYEKVRDASSVNYSRKPRSQSVVVVHPPRNRVYQTMDGKSHSIREATLRHNQGLESGVYPKTQKSNEILKPRVVTMNPKAVQVDEDGPKLNNPKTNQNIYSTLPFYSQRCDDDVNGMLDHPAACDNLDYMDFAHSNAAGETTCPPSTDRSHLSNTQDSNNLTPSETLQPKSFKHQNIIKVIRVKKIPSESIEKQKTVSGDGLEAFLLNPELNCNINPDKCTMDDSKVKMSQQVLKENYDVACYFITKHSWKGKYKRIFSVGTHGITTYNPQSMEVTNQWPYNEFISIVPNVKAPSNSEFIITMRKGKKTDTMKFSTDHRADLLTEALRFRSKFAEINRSSKRFNAYKLHWSDTRVPILLEVNEGSVDQIDPASQRILCSYDYKDIEGLVQLSDVPGGVSIIYGGFSRLHLFALEQRDDLIKSIMETGANCVGVAIKQRKEPITMEQAQTHRLGKYSSDEALTSYSEFTVQKISRRHTDTVRRTLCLTETCLVERDPATYSVVTVKPLCDVFALIRDPDNPQKFSIEYVKGTVRVYLSTDRDALVASILDGVRASGNRDVCVRMTLTYRGFRLGPFTVPVDEEVESQHLKFIQQPPGGMSFAEAVNRFNANISYSGLLHAVTQDGLFAKNKEKLINAAIAGLLEKEGDQNTISHEELQAQFQALRRLVASKAGFSAFISLPRMRESVGLKTVKAFKRNNDGVTHAAIDMLCALMQPMHDDYDLRQEQMNKTSLLSSRKFLQEILEVFHSHVVHGTGALIISAMLDFLTFALCSPYSETTDGTHFDNLLEMVAANGRIIFKLFQ</sequence>
<dbReference type="GO" id="GO:0010008">
    <property type="term" value="C:endosome membrane"/>
    <property type="evidence" value="ECO:0007669"/>
    <property type="project" value="TreeGrafter"/>
</dbReference>
<feature type="region of interest" description="Disordered" evidence="3">
    <location>
        <begin position="335"/>
        <end position="374"/>
    </location>
</feature>
<evidence type="ECO:0000313" key="6">
    <source>
        <dbReference type="Proteomes" id="UP000030746"/>
    </source>
</evidence>
<keyword evidence="1 2" id="KW-0371">Homeobox</keyword>
<dbReference type="CTD" id="20250658"/>
<dbReference type="GO" id="GO:2000641">
    <property type="term" value="P:regulation of early endosome to late endosome transport"/>
    <property type="evidence" value="ECO:0007669"/>
    <property type="project" value="InterPro"/>
</dbReference>
<feature type="non-terminal residue" evidence="5">
    <location>
        <position position="1374"/>
    </location>
</feature>
<dbReference type="CDD" id="cd00086">
    <property type="entry name" value="homeodomain"/>
    <property type="match status" value="1"/>
</dbReference>
<dbReference type="GeneID" id="20250658"/>
<dbReference type="Gene3D" id="1.10.10.60">
    <property type="entry name" value="Homeodomain-like"/>
    <property type="match status" value="1"/>
</dbReference>
<dbReference type="GO" id="GO:0006898">
    <property type="term" value="P:receptor-mediated endocytosis"/>
    <property type="evidence" value="ECO:0007669"/>
    <property type="project" value="TreeGrafter"/>
</dbReference>
<gene>
    <name evidence="5" type="ORF">LOTGIDRAFT_238096</name>
</gene>
<reference evidence="5 6" key="1">
    <citation type="journal article" date="2013" name="Nature">
        <title>Insights into bilaterian evolution from three spiralian genomes.</title>
        <authorList>
            <person name="Simakov O."/>
            <person name="Marletaz F."/>
            <person name="Cho S.J."/>
            <person name="Edsinger-Gonzales E."/>
            <person name="Havlak P."/>
            <person name="Hellsten U."/>
            <person name="Kuo D.H."/>
            <person name="Larsson T."/>
            <person name="Lv J."/>
            <person name="Arendt D."/>
            <person name="Savage R."/>
            <person name="Osoegawa K."/>
            <person name="de Jong P."/>
            <person name="Grimwood J."/>
            <person name="Chapman J.A."/>
            <person name="Shapiro H."/>
            <person name="Aerts A."/>
            <person name="Otillar R.P."/>
            <person name="Terry A.Y."/>
            <person name="Boore J.L."/>
            <person name="Grigoriev I.V."/>
            <person name="Lindberg D.R."/>
            <person name="Seaver E.C."/>
            <person name="Weisblat D.A."/>
            <person name="Putnam N.H."/>
            <person name="Rokhsar D.S."/>
        </authorList>
    </citation>
    <scope>NUCLEOTIDE SEQUENCE [LARGE SCALE GENOMIC DNA]</scope>
</reference>
<feature type="region of interest" description="Disordered" evidence="3">
    <location>
        <begin position="712"/>
        <end position="741"/>
    </location>
</feature>
<proteinExistence type="predicted"/>
<dbReference type="KEGG" id="lgi:LOTGIDRAFT_238096"/>
<feature type="domain" description="Homeobox" evidence="4">
    <location>
        <begin position="38"/>
        <end position="94"/>
    </location>
</feature>
<dbReference type="HOGENOM" id="CLU_256108_0_0_1"/>
<organism evidence="5 6">
    <name type="scientific">Lottia gigantea</name>
    <name type="common">Giant owl limpet</name>
    <dbReference type="NCBI Taxonomy" id="225164"/>
    <lineage>
        <taxon>Eukaryota</taxon>
        <taxon>Metazoa</taxon>
        <taxon>Spiralia</taxon>
        <taxon>Lophotrochozoa</taxon>
        <taxon>Mollusca</taxon>
        <taxon>Gastropoda</taxon>
        <taxon>Patellogastropoda</taxon>
        <taxon>Lottioidea</taxon>
        <taxon>Lottiidae</taxon>
        <taxon>Lottia</taxon>
    </lineage>
</organism>
<dbReference type="InterPro" id="IPR009057">
    <property type="entry name" value="Homeodomain-like_sf"/>
</dbReference>
<dbReference type="EMBL" id="KB200330">
    <property type="protein sequence ID" value="ESP01914.1"/>
    <property type="molecule type" value="Genomic_DNA"/>
</dbReference>
<dbReference type="GO" id="GO:0005634">
    <property type="term" value="C:nucleus"/>
    <property type="evidence" value="ECO:0007669"/>
    <property type="project" value="UniProtKB-SubCell"/>
</dbReference>
<dbReference type="InterPro" id="IPR001356">
    <property type="entry name" value="HD"/>
</dbReference>
<dbReference type="GO" id="GO:0007032">
    <property type="term" value="P:endosome organization"/>
    <property type="evidence" value="ECO:0007669"/>
    <property type="project" value="InterPro"/>
</dbReference>
<evidence type="ECO:0000313" key="5">
    <source>
        <dbReference type="EMBL" id="ESP01914.1"/>
    </source>
</evidence>
<dbReference type="OrthoDB" id="69656at2759"/>
<dbReference type="SMART" id="SM00389">
    <property type="entry name" value="HOX"/>
    <property type="match status" value="1"/>
</dbReference>
<dbReference type="Pfam" id="PF19432">
    <property type="entry name" value="RME-8_N"/>
    <property type="match status" value="1"/>
</dbReference>
<feature type="compositionally biased region" description="Polar residues" evidence="3">
    <location>
        <begin position="173"/>
        <end position="187"/>
    </location>
</feature>
<comment type="subcellular location">
    <subcellularLocation>
        <location evidence="1 2">Nucleus</location>
    </subcellularLocation>
</comment>
<feature type="compositionally biased region" description="Polar residues" evidence="3">
    <location>
        <begin position="715"/>
        <end position="741"/>
    </location>
</feature>
<dbReference type="SUPFAM" id="SSF46689">
    <property type="entry name" value="Homeodomain-like"/>
    <property type="match status" value="1"/>
</dbReference>